<proteinExistence type="predicted"/>
<keyword evidence="1" id="KW-0378">Hydrolase</keyword>
<gene>
    <name evidence="1" type="ORF">EJ04DRAFT_519994</name>
</gene>
<dbReference type="PANTHER" id="PTHR14209">
    <property type="entry name" value="ISOAMYL ACETATE-HYDROLYZING ESTERASE 1"/>
    <property type="match status" value="1"/>
</dbReference>
<dbReference type="Proteomes" id="UP000799444">
    <property type="component" value="Unassembled WGS sequence"/>
</dbReference>
<dbReference type="AlphaFoldDB" id="A0A9P4R8I9"/>
<protein>
    <submittedName>
        <fullName evidence="1">SGNH hydrolase</fullName>
    </submittedName>
</protein>
<dbReference type="InterPro" id="IPR001087">
    <property type="entry name" value="GDSL"/>
</dbReference>
<evidence type="ECO:0000313" key="1">
    <source>
        <dbReference type="EMBL" id="KAF2739075.1"/>
    </source>
</evidence>
<sequence>MSRKQKGLPQIVLFGDSLTEWSFDDYNRGFGWALENKYHGKAEIINEGYSTPTPQYESIMLTLDFRFTSSMLRNNFRDIIQRATEPSAAPTLLITIFLGANDACLLPLRTFEENIRKFVDDILNEDRLLNTKVVLITTPPINIPESEEDEIDLDQDLGLALAAELDSYDPKEGAAYKTYMSKKKFAEKTMEIATSYEGTSRIVGLDLWKALIDAALRDQMRLDAADAYDDEKLPGCGLKGAKAFKQGYFSDGLHFEGLAYDVLTAGLLDVVLVKWPELAPERVET</sequence>
<dbReference type="InterPro" id="IPR045136">
    <property type="entry name" value="Iah1-like"/>
</dbReference>
<dbReference type="OrthoDB" id="671439at2759"/>
<accession>A0A9P4R8I9</accession>
<evidence type="ECO:0000313" key="2">
    <source>
        <dbReference type="Proteomes" id="UP000799444"/>
    </source>
</evidence>
<dbReference type="GO" id="GO:0016788">
    <property type="term" value="F:hydrolase activity, acting on ester bonds"/>
    <property type="evidence" value="ECO:0007669"/>
    <property type="project" value="InterPro"/>
</dbReference>
<dbReference type="EMBL" id="ML996106">
    <property type="protein sequence ID" value="KAF2739075.1"/>
    <property type="molecule type" value="Genomic_DNA"/>
</dbReference>
<reference evidence="1" key="1">
    <citation type="journal article" date="2020" name="Stud. Mycol.">
        <title>101 Dothideomycetes genomes: a test case for predicting lifestyles and emergence of pathogens.</title>
        <authorList>
            <person name="Haridas S."/>
            <person name="Albert R."/>
            <person name="Binder M."/>
            <person name="Bloem J."/>
            <person name="Labutti K."/>
            <person name="Salamov A."/>
            <person name="Andreopoulos B."/>
            <person name="Baker S."/>
            <person name="Barry K."/>
            <person name="Bills G."/>
            <person name="Bluhm B."/>
            <person name="Cannon C."/>
            <person name="Castanera R."/>
            <person name="Culley D."/>
            <person name="Daum C."/>
            <person name="Ezra D."/>
            <person name="Gonzalez J."/>
            <person name="Henrissat B."/>
            <person name="Kuo A."/>
            <person name="Liang C."/>
            <person name="Lipzen A."/>
            <person name="Lutzoni F."/>
            <person name="Magnuson J."/>
            <person name="Mondo S."/>
            <person name="Nolan M."/>
            <person name="Ohm R."/>
            <person name="Pangilinan J."/>
            <person name="Park H.-J."/>
            <person name="Ramirez L."/>
            <person name="Alfaro M."/>
            <person name="Sun H."/>
            <person name="Tritt A."/>
            <person name="Yoshinaga Y."/>
            <person name="Zwiers L.-H."/>
            <person name="Turgeon B."/>
            <person name="Goodwin S."/>
            <person name="Spatafora J."/>
            <person name="Crous P."/>
            <person name="Grigoriev I."/>
        </authorList>
    </citation>
    <scope>NUCLEOTIDE SEQUENCE</scope>
    <source>
        <strain evidence="1">CBS 125425</strain>
    </source>
</reference>
<comment type="caution">
    <text evidence="1">The sequence shown here is derived from an EMBL/GenBank/DDBJ whole genome shotgun (WGS) entry which is preliminary data.</text>
</comment>
<keyword evidence="2" id="KW-1185">Reference proteome</keyword>
<dbReference type="Pfam" id="PF00657">
    <property type="entry name" value="Lipase_GDSL"/>
    <property type="match status" value="1"/>
</dbReference>
<dbReference type="SUPFAM" id="SSF52266">
    <property type="entry name" value="SGNH hydrolase"/>
    <property type="match status" value="1"/>
</dbReference>
<name>A0A9P4R8I9_9PLEO</name>
<dbReference type="Gene3D" id="3.40.50.1110">
    <property type="entry name" value="SGNH hydrolase"/>
    <property type="match status" value="1"/>
</dbReference>
<dbReference type="InterPro" id="IPR036514">
    <property type="entry name" value="SGNH_hydro_sf"/>
</dbReference>
<dbReference type="PANTHER" id="PTHR14209:SF19">
    <property type="entry name" value="ISOAMYL ACETATE-HYDROLYZING ESTERASE 1 HOMOLOG"/>
    <property type="match status" value="1"/>
</dbReference>
<organism evidence="1 2">
    <name type="scientific">Polyplosphaeria fusca</name>
    <dbReference type="NCBI Taxonomy" id="682080"/>
    <lineage>
        <taxon>Eukaryota</taxon>
        <taxon>Fungi</taxon>
        <taxon>Dikarya</taxon>
        <taxon>Ascomycota</taxon>
        <taxon>Pezizomycotina</taxon>
        <taxon>Dothideomycetes</taxon>
        <taxon>Pleosporomycetidae</taxon>
        <taxon>Pleosporales</taxon>
        <taxon>Tetraplosphaeriaceae</taxon>
        <taxon>Polyplosphaeria</taxon>
    </lineage>
</organism>